<organism evidence="1 2">
    <name type="scientific">Thecamonas trahens ATCC 50062</name>
    <dbReference type="NCBI Taxonomy" id="461836"/>
    <lineage>
        <taxon>Eukaryota</taxon>
        <taxon>Apusozoa</taxon>
        <taxon>Apusomonadida</taxon>
        <taxon>Apusomonadidae</taxon>
        <taxon>Thecamonas</taxon>
    </lineage>
</organism>
<dbReference type="AlphaFoldDB" id="A0A0L0D4F8"/>
<dbReference type="Proteomes" id="UP000054408">
    <property type="component" value="Unassembled WGS sequence"/>
</dbReference>
<dbReference type="RefSeq" id="XP_013760005.1">
    <property type="nucleotide sequence ID" value="XM_013904551.1"/>
</dbReference>
<proteinExistence type="predicted"/>
<evidence type="ECO:0000313" key="2">
    <source>
        <dbReference type="Proteomes" id="UP000054408"/>
    </source>
</evidence>
<sequence>MRCGTACCRQWFQTSPTRTPPSMAGWRRWCPSTLSLRCMHTWHTLTMIPMRAASGCKCGRWSLYAASSAAETRSAASSGGSCPLAARASCSAEAKASRATTSPWTLVLSSLSLLRLAVENASVARP</sequence>
<gene>
    <name evidence="1" type="ORF">AMSG_11772</name>
</gene>
<keyword evidence="2" id="KW-1185">Reference proteome</keyword>
<protein>
    <submittedName>
        <fullName evidence="1">Uncharacterized protein</fullName>
    </submittedName>
</protein>
<name>A0A0L0D4F8_THETB</name>
<dbReference type="EMBL" id="GL349445">
    <property type="protein sequence ID" value="KNC47115.1"/>
    <property type="molecule type" value="Genomic_DNA"/>
</dbReference>
<reference evidence="1 2" key="1">
    <citation type="submission" date="2010-05" db="EMBL/GenBank/DDBJ databases">
        <title>The Genome Sequence of Thecamonas trahens ATCC 50062.</title>
        <authorList>
            <consortium name="The Broad Institute Genome Sequencing Platform"/>
            <person name="Russ C."/>
            <person name="Cuomo C."/>
            <person name="Shea T."/>
            <person name="Young S.K."/>
            <person name="Zeng Q."/>
            <person name="Koehrsen M."/>
            <person name="Haas B."/>
            <person name="Borodovsky M."/>
            <person name="Guigo R."/>
            <person name="Alvarado L."/>
            <person name="Berlin A."/>
            <person name="Bochicchio J."/>
            <person name="Borenstein D."/>
            <person name="Chapman S."/>
            <person name="Chen Z."/>
            <person name="Freedman E."/>
            <person name="Gellesch M."/>
            <person name="Goldberg J."/>
            <person name="Griggs A."/>
            <person name="Gujja S."/>
            <person name="Heilman E."/>
            <person name="Heiman D."/>
            <person name="Hepburn T."/>
            <person name="Howarth C."/>
            <person name="Jen D."/>
            <person name="Larson L."/>
            <person name="Mehta T."/>
            <person name="Park D."/>
            <person name="Pearson M."/>
            <person name="Roberts A."/>
            <person name="Saif S."/>
            <person name="Shenoy N."/>
            <person name="Sisk P."/>
            <person name="Stolte C."/>
            <person name="Sykes S."/>
            <person name="Thomson T."/>
            <person name="Walk T."/>
            <person name="White J."/>
            <person name="Yandava C."/>
            <person name="Burger G."/>
            <person name="Gray M.W."/>
            <person name="Holland P.W.H."/>
            <person name="King N."/>
            <person name="Lang F.B.F."/>
            <person name="Roger A.J."/>
            <person name="Ruiz-Trillo I."/>
            <person name="Lander E."/>
            <person name="Nusbaum C."/>
        </authorList>
    </citation>
    <scope>NUCLEOTIDE SEQUENCE [LARGE SCALE GENOMIC DNA]</scope>
    <source>
        <strain evidence="1 2">ATCC 50062</strain>
    </source>
</reference>
<dbReference type="GeneID" id="25569687"/>
<accession>A0A0L0D4F8</accession>
<evidence type="ECO:0000313" key="1">
    <source>
        <dbReference type="EMBL" id="KNC47115.1"/>
    </source>
</evidence>